<dbReference type="AlphaFoldDB" id="A0A238JGN1"/>
<protein>
    <submittedName>
        <fullName evidence="2">Uncharacterized protein</fullName>
    </submittedName>
</protein>
<accession>A0A238JGN1</accession>
<dbReference type="OrthoDB" id="8021248at2"/>
<dbReference type="Proteomes" id="UP000225972">
    <property type="component" value="Unassembled WGS sequence"/>
</dbReference>
<name>A0A238JGN1_9RHOB</name>
<sequence>MNWRVRVTLSLMRLAVLITLALVASPLAAQDQAEKPCFCRSSDGEKVMLGDIACLQVGSTMFMARCSMSLNVLTWRKVADGCLSSQISTPKKLVAL</sequence>
<evidence type="ECO:0000313" key="3">
    <source>
        <dbReference type="Proteomes" id="UP000225972"/>
    </source>
</evidence>
<feature type="signal peptide" evidence="1">
    <location>
        <begin position="1"/>
        <end position="29"/>
    </location>
</feature>
<proteinExistence type="predicted"/>
<reference evidence="3" key="1">
    <citation type="submission" date="2017-05" db="EMBL/GenBank/DDBJ databases">
        <authorList>
            <person name="Rodrigo-Torres L."/>
            <person name="Arahal R. D."/>
            <person name="Lucena T."/>
        </authorList>
    </citation>
    <scope>NUCLEOTIDE SEQUENCE [LARGE SCALE GENOMIC DNA]</scope>
    <source>
        <strain evidence="3">CECT 8649</strain>
    </source>
</reference>
<keyword evidence="1" id="KW-0732">Signal</keyword>
<keyword evidence="3" id="KW-1185">Reference proteome</keyword>
<evidence type="ECO:0000256" key="1">
    <source>
        <dbReference type="SAM" id="SignalP"/>
    </source>
</evidence>
<dbReference type="EMBL" id="FXXP01000003">
    <property type="protein sequence ID" value="SMX29840.1"/>
    <property type="molecule type" value="Genomic_DNA"/>
</dbReference>
<feature type="chain" id="PRO_5012737421" evidence="1">
    <location>
        <begin position="30"/>
        <end position="96"/>
    </location>
</feature>
<dbReference type="RefSeq" id="WP_133840843.1">
    <property type="nucleotide sequence ID" value="NZ_FXXP01000003.1"/>
</dbReference>
<evidence type="ECO:0000313" key="2">
    <source>
        <dbReference type="EMBL" id="SMX29840.1"/>
    </source>
</evidence>
<gene>
    <name evidence="2" type="ORF">TRP8649_03979</name>
</gene>
<organism evidence="2 3">
    <name type="scientific">Pelagimonas phthalicica</name>
    <dbReference type="NCBI Taxonomy" id="1037362"/>
    <lineage>
        <taxon>Bacteria</taxon>
        <taxon>Pseudomonadati</taxon>
        <taxon>Pseudomonadota</taxon>
        <taxon>Alphaproteobacteria</taxon>
        <taxon>Rhodobacterales</taxon>
        <taxon>Roseobacteraceae</taxon>
        <taxon>Pelagimonas</taxon>
    </lineage>
</organism>